<feature type="compositionally biased region" description="Polar residues" evidence="1">
    <location>
        <begin position="85"/>
        <end position="98"/>
    </location>
</feature>
<protein>
    <submittedName>
        <fullName evidence="3">Selenocysteine insertion sequence-binding protein 2-like</fullName>
    </submittedName>
</protein>
<dbReference type="GO" id="GO:0001514">
    <property type="term" value="P:selenocysteine incorporation"/>
    <property type="evidence" value="ECO:0007669"/>
    <property type="project" value="UniProtKB-ARBA"/>
</dbReference>
<dbReference type="AlphaFoldDB" id="A0AA35XAX7"/>
<dbReference type="Pfam" id="PF01248">
    <property type="entry name" value="Ribosomal_L7Ae"/>
    <property type="match status" value="1"/>
</dbReference>
<dbReference type="GO" id="GO:0035368">
    <property type="term" value="F:selenocysteine insertion sequence binding"/>
    <property type="evidence" value="ECO:0007669"/>
    <property type="project" value="InterPro"/>
</dbReference>
<name>A0AA35XAX7_GEOBA</name>
<evidence type="ECO:0000259" key="2">
    <source>
        <dbReference type="Pfam" id="PF01248"/>
    </source>
</evidence>
<accession>A0AA35XAX7</accession>
<dbReference type="PANTHER" id="PTHR13284:SF4">
    <property type="entry name" value="C2H2-TYPE DOMAIN-CONTAINING PROTEIN"/>
    <property type="match status" value="1"/>
</dbReference>
<organism evidence="3 4">
    <name type="scientific">Geodia barretti</name>
    <name type="common">Barrett's horny sponge</name>
    <dbReference type="NCBI Taxonomy" id="519541"/>
    <lineage>
        <taxon>Eukaryota</taxon>
        <taxon>Metazoa</taxon>
        <taxon>Porifera</taxon>
        <taxon>Demospongiae</taxon>
        <taxon>Heteroscleromorpha</taxon>
        <taxon>Tetractinellida</taxon>
        <taxon>Astrophorina</taxon>
        <taxon>Geodiidae</taxon>
        <taxon>Geodia</taxon>
    </lineage>
</organism>
<dbReference type="EMBL" id="CASHTH010003884">
    <property type="protein sequence ID" value="CAI8050739.1"/>
    <property type="molecule type" value="Genomic_DNA"/>
</dbReference>
<sequence>MELSSSDYKNTVVRLLRRPTNHENGESTITTFATPENNPLKAGSSEINSKIGAPIIRNVPSRANIASNQRQRDVEQTRLTGQTRVYQKTESLSKSNLVSLPREEIPLPDLSSDSQWPSIGGEESGRSQGASSSVSATPEGKGWSAIVKRAPTEKSLVVRRKEPTIATEGANECGNEGSSEGEEEEDVGAAQRQKRKKKKKKKSGGQEPPQEKKLDKPPQLDIFAYVKQQPVRPVLNKKDTKPSTKAVSATARNVLDSTAPSTRRGKEREQPKAKKPTHLRKVIEKEKAAKKELREQGQEIPNDFDVMRQPGTDQSDHSNVPAANGEIIDTNTGQESLTTPTHQSPETTPTATPTHQSPEITPTYDIIPAPSTAPVSQPSPSTSAVTEAGSAIQKRQVHGKRFREYCSHMVTDEVNRAAEALLLDLVRFQDRAYLKDPIKARSKRRYVCGLREVYKHLEVGKLKCVIVPPNLDHIQSTGGIDERISAILSLCQSKQVPVVYAMSRRKLAIVLKKKFKIGCVGIFSYDGAEGHYRKLRKLVEEATELYQRVAHPMPPRGPTEDEISPTTNDPLLSGSGSDNSEEEGPIPEPKTGNGNQKTTTDALWDKYLPKKSVPTDPPIYTISQHVNSDVTGISTAIEDDIVGSKQVESTYDSQLSTISVEESGTAGTTSSLVLAGGHAGVVPADGCVFTPSTTVFQWNINAAEFIPS</sequence>
<keyword evidence="4" id="KW-1185">Reference proteome</keyword>
<dbReference type="InterPro" id="IPR004038">
    <property type="entry name" value="Ribosomal_eL8/eL30/eS12/Gad45"/>
</dbReference>
<feature type="region of interest" description="Disordered" evidence="1">
    <location>
        <begin position="85"/>
        <end position="392"/>
    </location>
</feature>
<gene>
    <name evidence="3" type="ORF">GBAR_LOCUS27828</name>
</gene>
<proteinExistence type="predicted"/>
<feature type="domain" description="Ribosomal protein eL8/eL30/eS12/Gadd45" evidence="2">
    <location>
        <begin position="439"/>
        <end position="526"/>
    </location>
</feature>
<evidence type="ECO:0000313" key="3">
    <source>
        <dbReference type="EMBL" id="CAI8050739.1"/>
    </source>
</evidence>
<dbReference type="PANTHER" id="PTHR13284">
    <property type="entry name" value="GH01354P"/>
    <property type="match status" value="1"/>
</dbReference>
<evidence type="ECO:0000256" key="1">
    <source>
        <dbReference type="SAM" id="MobiDB-lite"/>
    </source>
</evidence>
<feature type="compositionally biased region" description="Basic and acidic residues" evidence="1">
    <location>
        <begin position="209"/>
        <end position="218"/>
    </location>
</feature>
<feature type="compositionally biased region" description="Polar residues" evidence="1">
    <location>
        <begin position="329"/>
        <end position="360"/>
    </location>
</feature>
<dbReference type="Proteomes" id="UP001174909">
    <property type="component" value="Unassembled WGS sequence"/>
</dbReference>
<feature type="compositionally biased region" description="Low complexity" evidence="1">
    <location>
        <begin position="168"/>
        <end position="178"/>
    </location>
</feature>
<dbReference type="FunFam" id="3.30.1330.30:FF:000004">
    <property type="entry name" value="selenocysteine insertion sequence-binding protein 2"/>
    <property type="match status" value="1"/>
</dbReference>
<dbReference type="GO" id="GO:0005739">
    <property type="term" value="C:mitochondrion"/>
    <property type="evidence" value="ECO:0007669"/>
    <property type="project" value="TreeGrafter"/>
</dbReference>
<feature type="compositionally biased region" description="Basic residues" evidence="1">
    <location>
        <begin position="192"/>
        <end position="203"/>
    </location>
</feature>
<dbReference type="InterPro" id="IPR029064">
    <property type="entry name" value="Ribosomal_eL30-like_sf"/>
</dbReference>
<dbReference type="SUPFAM" id="SSF55315">
    <property type="entry name" value="L30e-like"/>
    <property type="match status" value="1"/>
</dbReference>
<feature type="region of interest" description="Disordered" evidence="1">
    <location>
        <begin position="548"/>
        <end position="599"/>
    </location>
</feature>
<feature type="compositionally biased region" description="Polar residues" evidence="1">
    <location>
        <begin position="243"/>
        <end position="261"/>
    </location>
</feature>
<dbReference type="GO" id="GO:0003730">
    <property type="term" value="F:mRNA 3'-UTR binding"/>
    <property type="evidence" value="ECO:0007669"/>
    <property type="project" value="TreeGrafter"/>
</dbReference>
<dbReference type="Gene3D" id="3.30.1330.30">
    <property type="match status" value="1"/>
</dbReference>
<comment type="caution">
    <text evidence="3">The sequence shown here is derived from an EMBL/GenBank/DDBJ whole genome shotgun (WGS) entry which is preliminary data.</text>
</comment>
<evidence type="ECO:0000313" key="4">
    <source>
        <dbReference type="Proteomes" id="UP001174909"/>
    </source>
</evidence>
<dbReference type="InterPro" id="IPR040051">
    <property type="entry name" value="SECISBP2"/>
</dbReference>
<reference evidence="3" key="1">
    <citation type="submission" date="2023-03" db="EMBL/GenBank/DDBJ databases">
        <authorList>
            <person name="Steffen K."/>
            <person name="Cardenas P."/>
        </authorList>
    </citation>
    <scope>NUCLEOTIDE SEQUENCE</scope>
</reference>
<dbReference type="GO" id="GO:0043021">
    <property type="term" value="F:ribonucleoprotein complex binding"/>
    <property type="evidence" value="ECO:0007669"/>
    <property type="project" value="TreeGrafter"/>
</dbReference>
<dbReference type="GO" id="GO:1990904">
    <property type="term" value="C:ribonucleoprotein complex"/>
    <property type="evidence" value="ECO:0007669"/>
    <property type="project" value="TreeGrafter"/>
</dbReference>
<feature type="compositionally biased region" description="Low complexity" evidence="1">
    <location>
        <begin position="126"/>
        <end position="136"/>
    </location>
</feature>
<feature type="compositionally biased region" description="Polar residues" evidence="1">
    <location>
        <begin position="373"/>
        <end position="385"/>
    </location>
</feature>
<feature type="compositionally biased region" description="Basic and acidic residues" evidence="1">
    <location>
        <begin position="281"/>
        <end position="297"/>
    </location>
</feature>